<dbReference type="PANTHER" id="PTHR22550">
    <property type="entry name" value="SPORE GERMINATION PROTEIN"/>
    <property type="match status" value="1"/>
</dbReference>
<dbReference type="Pfam" id="PF13519">
    <property type="entry name" value="VWA_2"/>
    <property type="match status" value="1"/>
</dbReference>
<dbReference type="EMBL" id="JAOWKX010000006">
    <property type="protein sequence ID" value="MCV2885403.1"/>
    <property type="molecule type" value="Genomic_DNA"/>
</dbReference>
<name>A0ABT3A9U7_9ALTE</name>
<dbReference type="Gene3D" id="3.40.50.410">
    <property type="entry name" value="von Willebrand factor, type A domain"/>
    <property type="match status" value="1"/>
</dbReference>
<dbReference type="InterPro" id="IPR019734">
    <property type="entry name" value="TPR_rpt"/>
</dbReference>
<organism evidence="4 5">
    <name type="scientific">Fluctibacter corallii</name>
    <dbReference type="NCBI Taxonomy" id="2984329"/>
    <lineage>
        <taxon>Bacteria</taxon>
        <taxon>Pseudomonadati</taxon>
        <taxon>Pseudomonadota</taxon>
        <taxon>Gammaproteobacteria</taxon>
        <taxon>Alteromonadales</taxon>
        <taxon>Alteromonadaceae</taxon>
        <taxon>Fluctibacter</taxon>
    </lineage>
</organism>
<dbReference type="InterPro" id="IPR036465">
    <property type="entry name" value="vWFA_dom_sf"/>
</dbReference>
<proteinExistence type="predicted"/>
<protein>
    <submittedName>
        <fullName evidence="4">VWA domain-containing protein</fullName>
    </submittedName>
</protein>
<evidence type="ECO:0000313" key="5">
    <source>
        <dbReference type="Proteomes" id="UP001652504"/>
    </source>
</evidence>
<dbReference type="InterPro" id="IPR002035">
    <property type="entry name" value="VWF_A"/>
</dbReference>
<keyword evidence="2" id="KW-0472">Membrane</keyword>
<keyword evidence="2" id="KW-0812">Transmembrane</keyword>
<dbReference type="PROSITE" id="PS50234">
    <property type="entry name" value="VWFA"/>
    <property type="match status" value="1"/>
</dbReference>
<dbReference type="PROSITE" id="PS50293">
    <property type="entry name" value="TPR_REGION"/>
    <property type="match status" value="1"/>
</dbReference>
<keyword evidence="5" id="KW-1185">Reference proteome</keyword>
<dbReference type="SMART" id="SM00028">
    <property type="entry name" value="TPR"/>
    <property type="match status" value="1"/>
</dbReference>
<evidence type="ECO:0000259" key="3">
    <source>
        <dbReference type="PROSITE" id="PS50234"/>
    </source>
</evidence>
<feature type="non-terminal residue" evidence="4">
    <location>
        <position position="461"/>
    </location>
</feature>
<dbReference type="Proteomes" id="UP001652504">
    <property type="component" value="Unassembled WGS sequence"/>
</dbReference>
<dbReference type="InterPro" id="IPR050768">
    <property type="entry name" value="UPF0353/GerABKA_families"/>
</dbReference>
<keyword evidence="2" id="KW-1133">Transmembrane helix</keyword>
<dbReference type="RefSeq" id="WP_263712697.1">
    <property type="nucleotide sequence ID" value="NZ_JAOWKX010000006.1"/>
</dbReference>
<reference evidence="4 5" key="1">
    <citation type="submission" date="2022-10" db="EMBL/GenBank/DDBJ databases">
        <title>Aestuariibacter sp. AA17 isolated from Montipora capitata coral fragment.</title>
        <authorList>
            <person name="Emsley S.A."/>
            <person name="Pfannmuller K.M."/>
            <person name="Loughran R.M."/>
            <person name="Shlafstein M."/>
            <person name="Papke E."/>
            <person name="Saw J.H."/>
            <person name="Ushijima B."/>
            <person name="Videau P."/>
        </authorList>
    </citation>
    <scope>NUCLEOTIDE SEQUENCE [LARGE SCALE GENOMIC DNA]</scope>
    <source>
        <strain evidence="4 5">AA17</strain>
    </source>
</reference>
<dbReference type="SUPFAM" id="SSF53300">
    <property type="entry name" value="vWA-like"/>
    <property type="match status" value="1"/>
</dbReference>
<keyword evidence="1" id="KW-0802">TPR repeat</keyword>
<sequence>MIDFNAFHFLRPGWLIGFIPLAIGAYVLFHKRVSSKGWMNILPPHLYQHLVISNTSSHTQNPTWILFTVAGTLTLLALAGPTWKQLPQPVYNVNSATVIVMDMSLSMRATDLKPDRLTRAKYKAIDVVNEINEGEIGLVAYAGDAFVVSPLTTDVGNLVNLIPSLSPEIMPIKGSHTFSGIEKALLLLQNSGFKQGHILLVTDGVSQKEMSSIVPLIRSSNVVLSVLSVGTKDGAPITLASGELLKNRQGGIVIPSLNTDPMQQLAKIGRGVHTQLTVNNEDVRQVTNRAMQESRAGENFEQSDAPLSGDKWEETGPYLLLVVIPLVAYFFRRGIIFVLAGILFVPIYTPPAHADWWDNLWQNQDQRGKRAFEREAFGDASNLFDNPEWKAASLYRDEKYGEAVSVLEHLNTPNAHYNRGNALAKLGRYDEAIDAYEQALKLESEHVKARENKALLEQLKS</sequence>
<dbReference type="SUPFAM" id="SSF48452">
    <property type="entry name" value="TPR-like"/>
    <property type="match status" value="1"/>
</dbReference>
<dbReference type="PROSITE" id="PS50005">
    <property type="entry name" value="TPR"/>
    <property type="match status" value="1"/>
</dbReference>
<accession>A0ABT3A9U7</accession>
<evidence type="ECO:0000256" key="2">
    <source>
        <dbReference type="SAM" id="Phobius"/>
    </source>
</evidence>
<comment type="caution">
    <text evidence="4">The sequence shown here is derived from an EMBL/GenBank/DDBJ whole genome shotgun (WGS) entry which is preliminary data.</text>
</comment>
<dbReference type="InterPro" id="IPR011990">
    <property type="entry name" value="TPR-like_helical_dom_sf"/>
</dbReference>
<dbReference type="Gene3D" id="1.25.40.10">
    <property type="entry name" value="Tetratricopeptide repeat domain"/>
    <property type="match status" value="1"/>
</dbReference>
<evidence type="ECO:0000256" key="1">
    <source>
        <dbReference type="PROSITE-ProRule" id="PRU00339"/>
    </source>
</evidence>
<dbReference type="Pfam" id="PF00515">
    <property type="entry name" value="TPR_1"/>
    <property type="match status" value="1"/>
</dbReference>
<gene>
    <name evidence="4" type="ORF">OE749_11930</name>
</gene>
<feature type="domain" description="VWFA" evidence="3">
    <location>
        <begin position="96"/>
        <end position="276"/>
    </location>
</feature>
<feature type="transmembrane region" description="Helical" evidence="2">
    <location>
        <begin position="12"/>
        <end position="29"/>
    </location>
</feature>
<feature type="repeat" description="TPR" evidence="1">
    <location>
        <begin position="413"/>
        <end position="446"/>
    </location>
</feature>
<evidence type="ECO:0000313" key="4">
    <source>
        <dbReference type="EMBL" id="MCV2885403.1"/>
    </source>
</evidence>
<dbReference type="SMART" id="SM00327">
    <property type="entry name" value="VWA"/>
    <property type="match status" value="1"/>
</dbReference>
<dbReference type="PANTHER" id="PTHR22550:SF14">
    <property type="entry name" value="VWFA DOMAIN-CONTAINING PROTEIN"/>
    <property type="match status" value="1"/>
</dbReference>